<dbReference type="RefSeq" id="WP_157427385.1">
    <property type="nucleotide sequence ID" value="NZ_BAAANK010000006.1"/>
</dbReference>
<dbReference type="InterPro" id="IPR009006">
    <property type="entry name" value="Ala_racemase/Decarboxylase_C"/>
</dbReference>
<dbReference type="SUPFAM" id="SSF50621">
    <property type="entry name" value="Alanine racemase C-terminal domain-like"/>
    <property type="match status" value="1"/>
</dbReference>
<evidence type="ECO:0000313" key="7">
    <source>
        <dbReference type="EMBL" id="GAA1838168.1"/>
    </source>
</evidence>
<feature type="region of interest" description="Disordered" evidence="5">
    <location>
        <begin position="440"/>
        <end position="471"/>
    </location>
</feature>
<evidence type="ECO:0000256" key="2">
    <source>
        <dbReference type="ARBA" id="ARBA00008872"/>
    </source>
</evidence>
<evidence type="ECO:0000256" key="1">
    <source>
        <dbReference type="ARBA" id="ARBA00001933"/>
    </source>
</evidence>
<dbReference type="InterPro" id="IPR002433">
    <property type="entry name" value="Orn_de-COase"/>
</dbReference>
<feature type="compositionally biased region" description="Basic and acidic residues" evidence="5">
    <location>
        <begin position="7"/>
        <end position="49"/>
    </location>
</feature>
<feature type="region of interest" description="Disordered" evidence="5">
    <location>
        <begin position="1"/>
        <end position="67"/>
    </location>
</feature>
<dbReference type="EMBL" id="BAAANK010000006">
    <property type="protein sequence ID" value="GAA1838168.1"/>
    <property type="molecule type" value="Genomic_DNA"/>
</dbReference>
<evidence type="ECO:0000256" key="5">
    <source>
        <dbReference type="SAM" id="MobiDB-lite"/>
    </source>
</evidence>
<dbReference type="PANTHER" id="PTHR11482">
    <property type="entry name" value="ARGININE/DIAMINOPIMELATE/ORNITHINE DECARBOXYLASE"/>
    <property type="match status" value="1"/>
</dbReference>
<dbReference type="Proteomes" id="UP001501746">
    <property type="component" value="Unassembled WGS sequence"/>
</dbReference>
<evidence type="ECO:0000256" key="4">
    <source>
        <dbReference type="ARBA" id="ARBA00023239"/>
    </source>
</evidence>
<protein>
    <submittedName>
        <fullName evidence="7">Type III PLP-dependent enzyme</fullName>
    </submittedName>
</protein>
<evidence type="ECO:0000313" key="8">
    <source>
        <dbReference type="Proteomes" id="UP001501746"/>
    </source>
</evidence>
<dbReference type="Pfam" id="PF02784">
    <property type="entry name" value="Orn_Arg_deC_N"/>
    <property type="match status" value="1"/>
</dbReference>
<comment type="cofactor">
    <cofactor evidence="1">
        <name>pyridoxal 5'-phosphate</name>
        <dbReference type="ChEBI" id="CHEBI:597326"/>
    </cofactor>
</comment>
<proteinExistence type="inferred from homology"/>
<dbReference type="InterPro" id="IPR000183">
    <property type="entry name" value="Orn/DAP/Arg_de-COase"/>
</dbReference>
<keyword evidence="4" id="KW-0456">Lyase</keyword>
<accession>A0ABN2MWR1</accession>
<dbReference type="InterPro" id="IPR029066">
    <property type="entry name" value="PLP-binding_barrel"/>
</dbReference>
<reference evidence="7 8" key="1">
    <citation type="journal article" date="2019" name="Int. J. Syst. Evol. Microbiol.">
        <title>The Global Catalogue of Microorganisms (GCM) 10K type strain sequencing project: providing services to taxonomists for standard genome sequencing and annotation.</title>
        <authorList>
            <consortium name="The Broad Institute Genomics Platform"/>
            <consortium name="The Broad Institute Genome Sequencing Center for Infectious Disease"/>
            <person name="Wu L."/>
            <person name="Ma J."/>
        </authorList>
    </citation>
    <scope>NUCLEOTIDE SEQUENCE [LARGE SCALE GENOMIC DNA]</scope>
    <source>
        <strain evidence="7 8">JCM 14323</strain>
    </source>
</reference>
<evidence type="ECO:0000259" key="6">
    <source>
        <dbReference type="Pfam" id="PF02784"/>
    </source>
</evidence>
<dbReference type="InterPro" id="IPR022644">
    <property type="entry name" value="De-COase2_N"/>
</dbReference>
<dbReference type="PRINTS" id="PR01179">
    <property type="entry name" value="ODADCRBXLASE"/>
</dbReference>
<dbReference type="PANTHER" id="PTHR11482:SF6">
    <property type="entry name" value="ORNITHINE DECARBOXYLASE 1-RELATED"/>
    <property type="match status" value="1"/>
</dbReference>
<feature type="compositionally biased region" description="Basic and acidic residues" evidence="5">
    <location>
        <begin position="461"/>
        <end position="471"/>
    </location>
</feature>
<organism evidence="7 8">
    <name type="scientific">Agromyces salentinus</name>
    <dbReference type="NCBI Taxonomy" id="269421"/>
    <lineage>
        <taxon>Bacteria</taxon>
        <taxon>Bacillati</taxon>
        <taxon>Actinomycetota</taxon>
        <taxon>Actinomycetes</taxon>
        <taxon>Micrococcales</taxon>
        <taxon>Microbacteriaceae</taxon>
        <taxon>Agromyces</taxon>
    </lineage>
</organism>
<gene>
    <name evidence="7" type="ORF">GCM10009750_24540</name>
</gene>
<keyword evidence="3" id="KW-0663">Pyridoxal phosphate</keyword>
<sequence length="471" mass="49425">MTVTTTEHGRHAEDGRTATRRSAASEDRREARRVRADRRARASRGESAPDARVPASPGEAERPPHRELVRRDLAERAHRIGLLRLVEEHGTPLVVLDPDRVTAQLLELRHHLPGVELRVAVDSLPHPALIRAVDAFGATFDVGSRHELDRLEGGGVALGGCVHTRSSLSTADLTGAYLRGIRTFVLDDPAPVGAFAGLPADARLLVRLAAPAVADIGDGASAAVGLEPAAARDVVARCRRAGRHVAGFTVHVGGRAADAGAWAEAIGRALALMRTLERESVIGFDTLALAGDIPLAEDASSAAPPAIVRAIRDSVAAAPSHCRVSLQPGRFVTAPAMTLVNRVVGTSATSDRRWVQPDGDLAAASGSPSEAVAAFVFAASELEYRSPADGDAERAIRRLRERAYQDVTLTGGASDGARPGGRALRLPPLSVGDLLVSPGVGSDARGAASDSARGRPARVHVLADRRRPART</sequence>
<comment type="caution">
    <text evidence="7">The sequence shown here is derived from an EMBL/GenBank/DDBJ whole genome shotgun (WGS) entry which is preliminary data.</text>
</comment>
<dbReference type="SUPFAM" id="SSF51419">
    <property type="entry name" value="PLP-binding barrel"/>
    <property type="match status" value="1"/>
</dbReference>
<comment type="similarity">
    <text evidence="2">Belongs to the Orn/Lys/Arg decarboxylase class-II family.</text>
</comment>
<feature type="compositionally biased region" description="Low complexity" evidence="5">
    <location>
        <begin position="441"/>
        <end position="451"/>
    </location>
</feature>
<dbReference type="Gene3D" id="3.20.20.10">
    <property type="entry name" value="Alanine racemase"/>
    <property type="match status" value="1"/>
</dbReference>
<keyword evidence="8" id="KW-1185">Reference proteome</keyword>
<feature type="domain" description="Orn/DAP/Arg decarboxylase 2 N-terminal" evidence="6">
    <location>
        <begin position="100"/>
        <end position="334"/>
    </location>
</feature>
<name>A0ABN2MWR1_9MICO</name>
<evidence type="ECO:0000256" key="3">
    <source>
        <dbReference type="ARBA" id="ARBA00022898"/>
    </source>
</evidence>
<dbReference type="Gene3D" id="2.40.37.10">
    <property type="entry name" value="Lyase, Ornithine Decarboxylase, Chain A, domain 1"/>
    <property type="match status" value="1"/>
</dbReference>